<organism evidence="7 8">
    <name type="scientific">Phyllosticta capitalensis</name>
    <dbReference type="NCBI Taxonomy" id="121624"/>
    <lineage>
        <taxon>Eukaryota</taxon>
        <taxon>Fungi</taxon>
        <taxon>Dikarya</taxon>
        <taxon>Ascomycota</taxon>
        <taxon>Pezizomycotina</taxon>
        <taxon>Dothideomycetes</taxon>
        <taxon>Dothideomycetes incertae sedis</taxon>
        <taxon>Botryosphaeriales</taxon>
        <taxon>Phyllostictaceae</taxon>
        <taxon>Phyllosticta</taxon>
    </lineage>
</organism>
<feature type="compositionally biased region" description="Low complexity" evidence="5">
    <location>
        <begin position="305"/>
        <end position="315"/>
    </location>
</feature>
<evidence type="ECO:0000259" key="6">
    <source>
        <dbReference type="PROSITE" id="PS50103"/>
    </source>
</evidence>
<feature type="compositionally biased region" description="Low complexity" evidence="5">
    <location>
        <begin position="268"/>
        <end position="281"/>
    </location>
</feature>
<evidence type="ECO:0000256" key="5">
    <source>
        <dbReference type="SAM" id="MobiDB-lite"/>
    </source>
</evidence>
<keyword evidence="2 4" id="KW-0863">Zinc-finger</keyword>
<evidence type="ECO:0000256" key="4">
    <source>
        <dbReference type="PROSITE-ProRule" id="PRU00723"/>
    </source>
</evidence>
<accession>A0ABR1Z139</accession>
<feature type="region of interest" description="Disordered" evidence="5">
    <location>
        <begin position="176"/>
        <end position="361"/>
    </location>
</feature>
<keyword evidence="1 4" id="KW-0479">Metal-binding</keyword>
<dbReference type="PROSITE" id="PS50103">
    <property type="entry name" value="ZF_C3H1"/>
    <property type="match status" value="1"/>
</dbReference>
<feature type="compositionally biased region" description="Polar residues" evidence="5">
    <location>
        <begin position="565"/>
        <end position="575"/>
    </location>
</feature>
<dbReference type="InterPro" id="IPR000571">
    <property type="entry name" value="Znf_CCCH"/>
</dbReference>
<feature type="compositionally biased region" description="Basic and acidic residues" evidence="5">
    <location>
        <begin position="176"/>
        <end position="207"/>
    </location>
</feature>
<dbReference type="Proteomes" id="UP001492380">
    <property type="component" value="Unassembled WGS sequence"/>
</dbReference>
<feature type="compositionally biased region" description="Polar residues" evidence="5">
    <location>
        <begin position="288"/>
        <end position="301"/>
    </location>
</feature>
<keyword evidence="3 4" id="KW-0862">Zinc</keyword>
<feature type="compositionally biased region" description="Pro residues" evidence="5">
    <location>
        <begin position="553"/>
        <end position="562"/>
    </location>
</feature>
<evidence type="ECO:0000256" key="3">
    <source>
        <dbReference type="ARBA" id="ARBA00022833"/>
    </source>
</evidence>
<feature type="compositionally biased region" description="Basic residues" evidence="5">
    <location>
        <begin position="352"/>
        <end position="361"/>
    </location>
</feature>
<dbReference type="SUPFAM" id="SSF90229">
    <property type="entry name" value="CCCH zinc finger"/>
    <property type="match status" value="1"/>
</dbReference>
<feature type="zinc finger region" description="C3H1-type" evidence="4">
    <location>
        <begin position="739"/>
        <end position="760"/>
    </location>
</feature>
<evidence type="ECO:0000256" key="1">
    <source>
        <dbReference type="ARBA" id="ARBA00022723"/>
    </source>
</evidence>
<sequence length="760" mass="82853">MQLARIALGSAALIGLMRNIVNCAGTLWMTNNAASLYMLRARVCVILALSRVVCCVVYQQGLLAPTILIHSDLQWLPCGAQGTRLIVLRLIFHFRLGANPAFINAVYQFLADRIKDKEYNDLFSKAVIELIARVENLTFETLEKTNLIKAFNRYLIRGDDRQKSLVERIIARAKENSKKNEKEKDSKKAEVKKDNVKKEPDAAKTKVEPVSQPSTVAGVKRPRPADGVSAVPVKKTAMSTTSATSKLATASGVKKPGLAATAPSTNGAASAASKPKMAPKPNMFPGLQSASKKSAVTNGSKPTVAAAKKPAAAAPRFSFAETMANLTKPKQEKPAAKPEENRPPESEEERAKRLRKEQRRKLRVKWVDNENAGQLVSVRLFTHDPEEELGHDAAMVRDVDDVGGEGRMFKQHKDQMDLDEDDDRPGEEELRRWISPSLVDFSNVPQDEKARNYEPYGGGSLKPDSPEKGVQEQHEVNTLMVFYPSRADIPPNPRDPPSEDVEQKEPTPFGSPSEIVLQRASKLAPAPAPGKTAAGPDFSRLVEILQSSQQQPQPSPPQPEPQNPFSNLEKTFSMFSQPQQPPAQPSTTSAGPIDVTAILASLSNMNTQPQQSQPQPQQPAPQPTAFANLTMPNLSSMPAMPTMPAGFDLSAIFNTAAASSGASPFNMLQPQGQPQNAAQAPPPSQPSSQQSSFEEDRKRGRSNDAAAGDGRDGGFKKGKKWRGGRGPNGEYQPPQFVLPCRFWKEGKCIKGDKCTYLHGE</sequence>
<dbReference type="EMBL" id="JBBWRZ010000002">
    <property type="protein sequence ID" value="KAK8244684.1"/>
    <property type="molecule type" value="Genomic_DNA"/>
</dbReference>
<evidence type="ECO:0000313" key="7">
    <source>
        <dbReference type="EMBL" id="KAK8244684.1"/>
    </source>
</evidence>
<dbReference type="InterPro" id="IPR036855">
    <property type="entry name" value="Znf_CCCH_sf"/>
</dbReference>
<feature type="region of interest" description="Disordered" evidence="5">
    <location>
        <begin position="659"/>
        <end position="736"/>
    </location>
</feature>
<feature type="compositionally biased region" description="Basic and acidic residues" evidence="5">
    <location>
        <begin position="329"/>
        <end position="351"/>
    </location>
</feature>
<protein>
    <recommendedName>
        <fullName evidence="6">C3H1-type domain-containing protein</fullName>
    </recommendedName>
</protein>
<feature type="region of interest" description="Disordered" evidence="5">
    <location>
        <begin position="409"/>
        <end position="646"/>
    </location>
</feature>
<feature type="compositionally biased region" description="Polar residues" evidence="5">
    <location>
        <begin position="625"/>
        <end position="636"/>
    </location>
</feature>
<evidence type="ECO:0000256" key="2">
    <source>
        <dbReference type="ARBA" id="ARBA00022771"/>
    </source>
</evidence>
<reference evidence="7 8" key="1">
    <citation type="submission" date="2024-04" db="EMBL/GenBank/DDBJ databases">
        <title>Phyllosticta paracitricarpa is synonymous to the EU quarantine fungus P. citricarpa based on phylogenomic analyses.</title>
        <authorList>
            <consortium name="Lawrence Berkeley National Laboratory"/>
            <person name="Van Ingen-Buijs V.A."/>
            <person name="Van Westerhoven A.C."/>
            <person name="Haridas S."/>
            <person name="Skiadas P."/>
            <person name="Martin F."/>
            <person name="Groenewald J.Z."/>
            <person name="Crous P.W."/>
            <person name="Seidl M.F."/>
        </authorList>
    </citation>
    <scope>NUCLEOTIDE SEQUENCE [LARGE SCALE GENOMIC DNA]</scope>
    <source>
        <strain evidence="7 8">CBS 123374</strain>
    </source>
</reference>
<keyword evidence="8" id="KW-1185">Reference proteome</keyword>
<feature type="compositionally biased region" description="Acidic residues" evidence="5">
    <location>
        <begin position="417"/>
        <end position="426"/>
    </location>
</feature>
<feature type="compositionally biased region" description="Polar residues" evidence="5">
    <location>
        <begin position="659"/>
        <end position="668"/>
    </location>
</feature>
<feature type="domain" description="C3H1-type" evidence="6">
    <location>
        <begin position="739"/>
        <end position="760"/>
    </location>
</feature>
<proteinExistence type="predicted"/>
<feature type="compositionally biased region" description="Low complexity" evidence="5">
    <location>
        <begin position="669"/>
        <end position="679"/>
    </location>
</feature>
<comment type="caution">
    <text evidence="7">The sequence shown here is derived from an EMBL/GenBank/DDBJ whole genome shotgun (WGS) entry which is preliminary data.</text>
</comment>
<feature type="compositionally biased region" description="Basic and acidic residues" evidence="5">
    <location>
        <begin position="464"/>
        <end position="475"/>
    </location>
</feature>
<name>A0ABR1Z139_9PEZI</name>
<dbReference type="Pfam" id="PF18345">
    <property type="entry name" value="zf_CCCH_4"/>
    <property type="match status" value="1"/>
</dbReference>
<dbReference type="SMART" id="SM00356">
    <property type="entry name" value="ZnF_C3H1"/>
    <property type="match status" value="1"/>
</dbReference>
<gene>
    <name evidence="7" type="ORF">HDK90DRAFT_165786</name>
</gene>
<evidence type="ECO:0000313" key="8">
    <source>
        <dbReference type="Proteomes" id="UP001492380"/>
    </source>
</evidence>
<feature type="compositionally biased region" description="Low complexity" evidence="5">
    <location>
        <begin position="234"/>
        <end position="251"/>
    </location>
</feature>